<evidence type="ECO:0000256" key="1">
    <source>
        <dbReference type="ARBA" id="ARBA00004394"/>
    </source>
</evidence>
<accession>A0ABD1WHS6</accession>
<evidence type="ECO:0000256" key="6">
    <source>
        <dbReference type="ARBA" id="ARBA00023034"/>
    </source>
</evidence>
<evidence type="ECO:0000313" key="10">
    <source>
        <dbReference type="Proteomes" id="UP001604277"/>
    </source>
</evidence>
<dbReference type="GO" id="GO:0016757">
    <property type="term" value="F:glycosyltransferase activity"/>
    <property type="evidence" value="ECO:0007669"/>
    <property type="project" value="UniProtKB-KW"/>
</dbReference>
<dbReference type="PANTHER" id="PTHR32044:SF80">
    <property type="entry name" value="XYLOGLUCAN GLYCOSYLTRANSFERASE 2-RELATED"/>
    <property type="match status" value="1"/>
</dbReference>
<evidence type="ECO:0000256" key="7">
    <source>
        <dbReference type="ARBA" id="ARBA00023136"/>
    </source>
</evidence>
<dbReference type="PANTHER" id="PTHR32044">
    <property type="entry name" value="GLUCOMANNAN 4-BETA-MANNOSYLTRANSFERASE 9"/>
    <property type="match status" value="1"/>
</dbReference>
<keyword evidence="3" id="KW-0808">Transferase</keyword>
<keyword evidence="2" id="KW-0328">Glycosyltransferase</keyword>
<keyword evidence="6" id="KW-0333">Golgi apparatus</keyword>
<proteinExistence type="predicted"/>
<dbReference type="InterPro" id="IPR029044">
    <property type="entry name" value="Nucleotide-diphossugar_trans"/>
</dbReference>
<keyword evidence="5" id="KW-1133">Transmembrane helix</keyword>
<evidence type="ECO:0000256" key="4">
    <source>
        <dbReference type="ARBA" id="ARBA00022692"/>
    </source>
</evidence>
<sequence>MFKKIKPTINRDPFKSDNLEGSLDNYPMVLVQIPMCIEREVHELSISAVCQLDWPKDHLMIQVLDDSDDESIQQLIKGEVSKWRQQGINIIYQHRLIRTCYKAGNLKSAKSCDYVKDYEFVADMDIAVRAHLNGWKFIYLNDVEVLYRLFQLLLTLLMGNLAHYGVEISGVIFCTSNKSQEKKNWKKQEDTNGDVQANKGHPRDML</sequence>
<keyword evidence="7" id="KW-0472">Membrane</keyword>
<dbReference type="Gene3D" id="3.90.550.10">
    <property type="entry name" value="Spore Coat Polysaccharide Biosynthesis Protein SpsA, Chain A"/>
    <property type="match status" value="1"/>
</dbReference>
<keyword evidence="4" id="KW-0812">Transmembrane</keyword>
<evidence type="ECO:0000256" key="2">
    <source>
        <dbReference type="ARBA" id="ARBA00022676"/>
    </source>
</evidence>
<dbReference type="Proteomes" id="UP001604277">
    <property type="component" value="Unassembled WGS sequence"/>
</dbReference>
<evidence type="ECO:0000256" key="5">
    <source>
        <dbReference type="ARBA" id="ARBA00022989"/>
    </source>
</evidence>
<dbReference type="EMBL" id="JBFOLJ010000003">
    <property type="protein sequence ID" value="KAL2549107.1"/>
    <property type="molecule type" value="Genomic_DNA"/>
</dbReference>
<comment type="subcellular location">
    <subcellularLocation>
        <location evidence="1">Golgi apparatus membrane</location>
    </subcellularLocation>
</comment>
<organism evidence="9 10">
    <name type="scientific">Forsythia ovata</name>
    <dbReference type="NCBI Taxonomy" id="205694"/>
    <lineage>
        <taxon>Eukaryota</taxon>
        <taxon>Viridiplantae</taxon>
        <taxon>Streptophyta</taxon>
        <taxon>Embryophyta</taxon>
        <taxon>Tracheophyta</taxon>
        <taxon>Spermatophyta</taxon>
        <taxon>Magnoliopsida</taxon>
        <taxon>eudicotyledons</taxon>
        <taxon>Gunneridae</taxon>
        <taxon>Pentapetalae</taxon>
        <taxon>asterids</taxon>
        <taxon>lamiids</taxon>
        <taxon>Lamiales</taxon>
        <taxon>Oleaceae</taxon>
        <taxon>Forsythieae</taxon>
        <taxon>Forsythia</taxon>
    </lineage>
</organism>
<reference evidence="10" key="1">
    <citation type="submission" date="2024-07" db="EMBL/GenBank/DDBJ databases">
        <title>Two chromosome-level genome assemblies of Korean endemic species Abeliophyllum distichum and Forsythia ovata (Oleaceae).</title>
        <authorList>
            <person name="Jang H."/>
        </authorList>
    </citation>
    <scope>NUCLEOTIDE SEQUENCE [LARGE SCALE GENOMIC DNA]</scope>
</reference>
<name>A0ABD1WHS6_9LAMI</name>
<keyword evidence="10" id="KW-1185">Reference proteome</keyword>
<comment type="caution">
    <text evidence="9">The sequence shown here is derived from an EMBL/GenBank/DDBJ whole genome shotgun (WGS) entry which is preliminary data.</text>
</comment>
<gene>
    <name evidence="9" type="ORF">Fot_10637</name>
</gene>
<dbReference type="GO" id="GO:0000139">
    <property type="term" value="C:Golgi membrane"/>
    <property type="evidence" value="ECO:0007669"/>
    <property type="project" value="UniProtKB-SubCell"/>
</dbReference>
<evidence type="ECO:0000256" key="8">
    <source>
        <dbReference type="SAM" id="MobiDB-lite"/>
    </source>
</evidence>
<dbReference type="AlphaFoldDB" id="A0ABD1WHS6"/>
<feature type="region of interest" description="Disordered" evidence="8">
    <location>
        <begin position="183"/>
        <end position="206"/>
    </location>
</feature>
<evidence type="ECO:0000313" key="9">
    <source>
        <dbReference type="EMBL" id="KAL2549107.1"/>
    </source>
</evidence>
<evidence type="ECO:0000256" key="3">
    <source>
        <dbReference type="ARBA" id="ARBA00022679"/>
    </source>
</evidence>
<protein>
    <submittedName>
        <fullName evidence="9">Xyloglucan glycosyltransferase 5</fullName>
    </submittedName>
</protein>